<dbReference type="GO" id="GO:0005737">
    <property type="term" value="C:cytoplasm"/>
    <property type="evidence" value="ECO:0007669"/>
    <property type="project" value="UniProtKB-SubCell"/>
</dbReference>
<dbReference type="GO" id="GO:0008017">
    <property type="term" value="F:microtubule binding"/>
    <property type="evidence" value="ECO:0007669"/>
    <property type="project" value="InterPro"/>
</dbReference>
<keyword evidence="11" id="KW-1185">Reference proteome</keyword>
<keyword evidence="2" id="KW-0963">Cytoplasm</keyword>
<evidence type="ECO:0000256" key="8">
    <source>
        <dbReference type="SAM" id="MobiDB-lite"/>
    </source>
</evidence>
<dbReference type="EMBL" id="GG662853">
    <property type="protein sequence ID" value="EAR87516.3"/>
    <property type="molecule type" value="Genomic_DNA"/>
</dbReference>
<dbReference type="PANTHER" id="PTHR47969:SF15">
    <property type="entry name" value="CHROMOSOME-ASSOCIATED KINESIN KIF4A-RELATED"/>
    <property type="match status" value="1"/>
</dbReference>
<dbReference type="GO" id="GO:0003777">
    <property type="term" value="F:microtubule motor activity"/>
    <property type="evidence" value="ECO:0007669"/>
    <property type="project" value="InterPro"/>
</dbReference>
<keyword evidence="3 6" id="KW-0547">Nucleotide-binding</keyword>
<keyword evidence="5 7" id="KW-0175">Coiled coil</keyword>
<dbReference type="SMART" id="SM00129">
    <property type="entry name" value="KISc"/>
    <property type="match status" value="1"/>
</dbReference>
<evidence type="ECO:0000256" key="6">
    <source>
        <dbReference type="PROSITE-ProRule" id="PRU00283"/>
    </source>
</evidence>
<organism evidence="10 11">
    <name type="scientific">Tetrahymena thermophila (strain SB210)</name>
    <dbReference type="NCBI Taxonomy" id="312017"/>
    <lineage>
        <taxon>Eukaryota</taxon>
        <taxon>Sar</taxon>
        <taxon>Alveolata</taxon>
        <taxon>Ciliophora</taxon>
        <taxon>Intramacronucleata</taxon>
        <taxon>Oligohymenophorea</taxon>
        <taxon>Hymenostomatida</taxon>
        <taxon>Tetrahymenina</taxon>
        <taxon>Tetrahymenidae</taxon>
        <taxon>Tetrahymena</taxon>
    </lineage>
</organism>
<keyword evidence="4 6" id="KW-0067">ATP-binding</keyword>
<evidence type="ECO:0000313" key="10">
    <source>
        <dbReference type="EMBL" id="EAR87516.3"/>
    </source>
</evidence>
<dbReference type="SUPFAM" id="SSF52540">
    <property type="entry name" value="P-loop containing nucleoside triphosphate hydrolases"/>
    <property type="match status" value="1"/>
</dbReference>
<protein>
    <submittedName>
        <fullName evidence="10">Kinesin motor catalytic domain protein</fullName>
    </submittedName>
</protein>
<dbReference type="InterPro" id="IPR027417">
    <property type="entry name" value="P-loop_NTPase"/>
</dbReference>
<dbReference type="Proteomes" id="UP000009168">
    <property type="component" value="Unassembled WGS sequence"/>
</dbReference>
<evidence type="ECO:0000256" key="4">
    <source>
        <dbReference type="ARBA" id="ARBA00022840"/>
    </source>
</evidence>
<feature type="domain" description="Kinesin motor" evidence="9">
    <location>
        <begin position="20"/>
        <end position="221"/>
    </location>
</feature>
<dbReference type="GO" id="GO:0007018">
    <property type="term" value="P:microtubule-based movement"/>
    <property type="evidence" value="ECO:0007669"/>
    <property type="project" value="InterPro"/>
</dbReference>
<feature type="binding site" evidence="6">
    <location>
        <begin position="131"/>
        <end position="138"/>
    </location>
    <ligand>
        <name>ATP</name>
        <dbReference type="ChEBI" id="CHEBI:30616"/>
    </ligand>
</feature>
<dbReference type="Pfam" id="PF00225">
    <property type="entry name" value="Kinesin"/>
    <property type="match status" value="1"/>
</dbReference>
<evidence type="ECO:0000256" key="2">
    <source>
        <dbReference type="ARBA" id="ARBA00022490"/>
    </source>
</evidence>
<dbReference type="RefSeq" id="XP_001007761.3">
    <property type="nucleotide sequence ID" value="XM_001007761.3"/>
</dbReference>
<keyword evidence="6" id="KW-0505">Motor protein</keyword>
<evidence type="ECO:0000256" key="7">
    <source>
        <dbReference type="SAM" id="Coils"/>
    </source>
</evidence>
<sequence>MNYSQDSPDIDRPVRSDGGWVQTGARIKPHLEVRDLNAKDEAISVISGSQEDGRIIVTTRNGIKQSVVNKLFKKDEDLASFRESFKDRIETYKFDQVFGINSNQDKIYQVYFSEATKQLFSGINASFLIYGPSGAGKSFSFSGNEAKNEKGIVFKACEDIMQNLSPHLFGGQTAAPSAGKVQRPQSGQLSSKLSNLKVSVYSIYQDEVFDLLHSFSPKNIKQSIRELYEKSNAEVKIMNITKRDIKMISEFKQTYSQAIQNLLFLGEQLKEQNIYGKSHIVVQFEVQTSIIEESSSGKEKNKITKLSVIRLADTDIYENTQESIKNDFVVLKKYLQHCSRYNEISSTYKIYKQSKFTFALRDTLNEIANIRLLCCVTTNPAAYISSIKTIEFFGRMTTGHDRSQLQQSQSGYQRWNTQEESRISHHQNNASQNSPSFTGKFRNNSYLNNNNTLGSNTLQQNSVSGNNIPQQELTAQKQKEMESLIVEAENLVTDLTKNQENVPRLSLKEKNTFLSEKQAQLKELIGSLDINSYNQPLNQVNYCDTLLQNASRMLSRMASPSTRLGSNLRSFHSDSSDEEVQQIKQKIDRQISRLQDTQTDKSRDIISGYTSPQRLNSSVLKSPVNRVSSLTSPINRTIRNQSITNFQNQTLQNTDQQLKIETLNNEQEKLASSFSNLKKSMQLKEDLEYQRRRQDEFEMRSLDLKLKDQVIRNQDLEEQVRHKEEVIHQIDREMKNCQDDLLVNMEKMREMELKHDNWARLEQQLRENNEVLKQKILKKKKKIQTLKLSVQSKNKDYIELEDNLSSKIDHLQRVLNECQHSLDQSQRTSNDLNEELQNLRKKIEIKDEQVERFGGEIEHLRTQNSRLVQKLDMEMNEKLDKDNQIKSLSQRFEESKDLSQSLEAKLQKLRATYDIEKEDYKKQIDNLKKKRKEKIKKFKQFINEQEDRIVQLENEKIHHENHVQQAQVEQVDNRKEIESLKENLKLATQEIVITKQNSNNYQIELERLQNLVTSLENKIKNLESGTLEDARTIQQLRKSLEEEESSNIELRDINKKLEIDLQNLEEKQNEEITAIEKQVDILILDINSSKALNEEYKIKDEGYRKQIVSLNDVIESYKEKYYKAKHSNKALKSQIKNLEDKFKAIETQKLLELKELEKNKLSQKVQEQKENKLKVIDEIQGLISTHKKIRFQKD</sequence>
<dbReference type="GeneID" id="7829042"/>
<feature type="coiled-coil region" evidence="7">
    <location>
        <begin position="699"/>
        <end position="1074"/>
    </location>
</feature>
<feature type="coiled-coil region" evidence="7">
    <location>
        <begin position="1121"/>
        <end position="1178"/>
    </location>
</feature>
<evidence type="ECO:0000256" key="1">
    <source>
        <dbReference type="ARBA" id="ARBA00004496"/>
    </source>
</evidence>
<evidence type="ECO:0000313" key="11">
    <source>
        <dbReference type="Proteomes" id="UP000009168"/>
    </source>
</evidence>
<comment type="similarity">
    <text evidence="6">Belongs to the TRAFAC class myosin-kinesin ATPase superfamily. Kinesin family.</text>
</comment>
<dbReference type="InterPro" id="IPR001752">
    <property type="entry name" value="Kinesin_motor_dom"/>
</dbReference>
<dbReference type="KEGG" id="tet:TTHERM_00069230"/>
<dbReference type="AlphaFoldDB" id="I7MDG0"/>
<dbReference type="Gene3D" id="3.40.850.10">
    <property type="entry name" value="Kinesin motor domain"/>
    <property type="match status" value="1"/>
</dbReference>
<dbReference type="GO" id="GO:0051231">
    <property type="term" value="P:spindle elongation"/>
    <property type="evidence" value="ECO:0007669"/>
    <property type="project" value="TreeGrafter"/>
</dbReference>
<dbReference type="STRING" id="312017.I7MDG0"/>
<feature type="compositionally biased region" description="Polar residues" evidence="8">
    <location>
        <begin position="404"/>
        <end position="416"/>
    </location>
</feature>
<reference evidence="11" key="1">
    <citation type="journal article" date="2006" name="PLoS Biol.">
        <title>Macronuclear genome sequence of the ciliate Tetrahymena thermophila, a model eukaryote.</title>
        <authorList>
            <person name="Eisen J.A."/>
            <person name="Coyne R.S."/>
            <person name="Wu M."/>
            <person name="Wu D."/>
            <person name="Thiagarajan M."/>
            <person name="Wortman J.R."/>
            <person name="Badger J.H."/>
            <person name="Ren Q."/>
            <person name="Amedeo P."/>
            <person name="Jones K.M."/>
            <person name="Tallon L.J."/>
            <person name="Delcher A.L."/>
            <person name="Salzberg S.L."/>
            <person name="Silva J.C."/>
            <person name="Haas B.J."/>
            <person name="Majoros W.H."/>
            <person name="Farzad M."/>
            <person name="Carlton J.M."/>
            <person name="Smith R.K. Jr."/>
            <person name="Garg J."/>
            <person name="Pearlman R.E."/>
            <person name="Karrer K.M."/>
            <person name="Sun L."/>
            <person name="Manning G."/>
            <person name="Elde N.C."/>
            <person name="Turkewitz A.P."/>
            <person name="Asai D.J."/>
            <person name="Wilkes D.E."/>
            <person name="Wang Y."/>
            <person name="Cai H."/>
            <person name="Collins K."/>
            <person name="Stewart B.A."/>
            <person name="Lee S.R."/>
            <person name="Wilamowska K."/>
            <person name="Weinberg Z."/>
            <person name="Ruzzo W.L."/>
            <person name="Wloga D."/>
            <person name="Gaertig J."/>
            <person name="Frankel J."/>
            <person name="Tsao C.-C."/>
            <person name="Gorovsky M.A."/>
            <person name="Keeling P.J."/>
            <person name="Waller R.F."/>
            <person name="Patron N.J."/>
            <person name="Cherry J.M."/>
            <person name="Stover N.A."/>
            <person name="Krieger C.J."/>
            <person name="del Toro C."/>
            <person name="Ryder H.F."/>
            <person name="Williamson S.C."/>
            <person name="Barbeau R.A."/>
            <person name="Hamilton E.P."/>
            <person name="Orias E."/>
        </authorList>
    </citation>
    <scope>NUCLEOTIDE SEQUENCE [LARGE SCALE GENOMIC DNA]</scope>
    <source>
        <strain evidence="11">SB210</strain>
    </source>
</reference>
<feature type="compositionally biased region" description="Polar residues" evidence="8">
    <location>
        <begin position="426"/>
        <end position="437"/>
    </location>
</feature>
<evidence type="ECO:0000256" key="3">
    <source>
        <dbReference type="ARBA" id="ARBA00022741"/>
    </source>
</evidence>
<dbReference type="eggNOG" id="ENOG502RT2S">
    <property type="taxonomic scope" value="Eukaryota"/>
</dbReference>
<dbReference type="InterPro" id="IPR036961">
    <property type="entry name" value="Kinesin_motor_dom_sf"/>
</dbReference>
<dbReference type="InParanoid" id="I7MDG0"/>
<dbReference type="PROSITE" id="PS50067">
    <property type="entry name" value="KINESIN_MOTOR_2"/>
    <property type="match status" value="1"/>
</dbReference>
<dbReference type="InterPro" id="IPR027640">
    <property type="entry name" value="Kinesin-like_fam"/>
</dbReference>
<gene>
    <name evidence="10" type="ORF">TTHERM_00069230</name>
</gene>
<evidence type="ECO:0000259" key="9">
    <source>
        <dbReference type="PROSITE" id="PS50067"/>
    </source>
</evidence>
<proteinExistence type="inferred from homology"/>
<dbReference type="GO" id="GO:0005524">
    <property type="term" value="F:ATP binding"/>
    <property type="evidence" value="ECO:0007669"/>
    <property type="project" value="UniProtKB-UniRule"/>
</dbReference>
<name>I7MDG0_TETTS</name>
<dbReference type="GO" id="GO:0005875">
    <property type="term" value="C:microtubule associated complex"/>
    <property type="evidence" value="ECO:0007669"/>
    <property type="project" value="TreeGrafter"/>
</dbReference>
<dbReference type="OrthoDB" id="305714at2759"/>
<feature type="region of interest" description="Disordered" evidence="8">
    <location>
        <begin position="403"/>
        <end position="465"/>
    </location>
</feature>
<dbReference type="PRINTS" id="PR00380">
    <property type="entry name" value="KINESINHEAVY"/>
</dbReference>
<comment type="subcellular location">
    <subcellularLocation>
        <location evidence="1">Cytoplasm</location>
    </subcellularLocation>
</comment>
<dbReference type="PANTHER" id="PTHR47969">
    <property type="entry name" value="CHROMOSOME-ASSOCIATED KINESIN KIF4A-RELATED"/>
    <property type="match status" value="1"/>
</dbReference>
<dbReference type="GO" id="GO:0007052">
    <property type="term" value="P:mitotic spindle organization"/>
    <property type="evidence" value="ECO:0007669"/>
    <property type="project" value="TreeGrafter"/>
</dbReference>
<feature type="compositionally biased region" description="Low complexity" evidence="8">
    <location>
        <begin position="443"/>
        <end position="461"/>
    </location>
</feature>
<evidence type="ECO:0000256" key="5">
    <source>
        <dbReference type="ARBA" id="ARBA00023054"/>
    </source>
</evidence>
<accession>I7MDG0</accession>